<feature type="chain" id="PRO_5012861734" evidence="1">
    <location>
        <begin position="24"/>
        <end position="177"/>
    </location>
</feature>
<name>A0A1M6SZK4_REIAG</name>
<dbReference type="PANTHER" id="PTHR34406:SF1">
    <property type="entry name" value="PROTEIN YCEI"/>
    <property type="match status" value="1"/>
</dbReference>
<dbReference type="RefSeq" id="WP_073123414.1">
    <property type="nucleotide sequence ID" value="NZ_FRAA01000005.1"/>
</dbReference>
<protein>
    <submittedName>
        <fullName evidence="3">Polyisoprenoid-binding protein YceI</fullName>
    </submittedName>
</protein>
<dbReference type="Proteomes" id="UP000184474">
    <property type="component" value="Unassembled WGS sequence"/>
</dbReference>
<dbReference type="Pfam" id="PF04264">
    <property type="entry name" value="YceI"/>
    <property type="match status" value="1"/>
</dbReference>
<organism evidence="3 4">
    <name type="scientific">Reichenbachiella agariperforans</name>
    <dbReference type="NCBI Taxonomy" id="156994"/>
    <lineage>
        <taxon>Bacteria</taxon>
        <taxon>Pseudomonadati</taxon>
        <taxon>Bacteroidota</taxon>
        <taxon>Cytophagia</taxon>
        <taxon>Cytophagales</taxon>
        <taxon>Reichenbachiellaceae</taxon>
        <taxon>Reichenbachiella</taxon>
    </lineage>
</organism>
<dbReference type="AlphaFoldDB" id="A0A1M6SZK4"/>
<proteinExistence type="predicted"/>
<dbReference type="STRING" id="156994.SAMN04488028_105221"/>
<dbReference type="InterPro" id="IPR036761">
    <property type="entry name" value="TTHA0802/YceI-like_sf"/>
</dbReference>
<reference evidence="4" key="1">
    <citation type="submission" date="2016-11" db="EMBL/GenBank/DDBJ databases">
        <authorList>
            <person name="Varghese N."/>
            <person name="Submissions S."/>
        </authorList>
    </citation>
    <scope>NUCLEOTIDE SEQUENCE [LARGE SCALE GENOMIC DNA]</scope>
    <source>
        <strain evidence="4">DSM 26134</strain>
    </source>
</reference>
<evidence type="ECO:0000313" key="4">
    <source>
        <dbReference type="Proteomes" id="UP000184474"/>
    </source>
</evidence>
<feature type="domain" description="Lipid/polyisoprenoid-binding YceI-like" evidence="2">
    <location>
        <begin position="26"/>
        <end position="175"/>
    </location>
</feature>
<gene>
    <name evidence="3" type="ORF">SAMN04488028_105221</name>
</gene>
<dbReference type="PANTHER" id="PTHR34406">
    <property type="entry name" value="PROTEIN YCEI"/>
    <property type="match status" value="1"/>
</dbReference>
<evidence type="ECO:0000256" key="1">
    <source>
        <dbReference type="SAM" id="SignalP"/>
    </source>
</evidence>
<dbReference type="EMBL" id="FRAA01000005">
    <property type="protein sequence ID" value="SHK50131.1"/>
    <property type="molecule type" value="Genomic_DNA"/>
</dbReference>
<keyword evidence="1" id="KW-0732">Signal</keyword>
<accession>A0A1M6SZK4</accession>
<dbReference type="InterPro" id="IPR007372">
    <property type="entry name" value="Lipid/polyisoprenoid-bd_YceI"/>
</dbReference>
<dbReference type="SUPFAM" id="SSF101874">
    <property type="entry name" value="YceI-like"/>
    <property type="match status" value="1"/>
</dbReference>
<evidence type="ECO:0000313" key="3">
    <source>
        <dbReference type="EMBL" id="SHK50131.1"/>
    </source>
</evidence>
<sequence length="177" mass="19548">MKKVNILTALVAVIALSAFTIKASIDWKISDDFSIKFTSEDPTGVFTKMDGDVSFDPDDLQSSRFDVKVDVSSINTGRGMQNKHAVSDKWFDADNYPTIDFTSKSFAKTATGYEVTGTLQIHGVAKEFTMPFTFENEVFSSSFTINRLDFKVGTSKGMSAKVPEELSIDITVPVTRK</sequence>
<keyword evidence="4" id="KW-1185">Reference proteome</keyword>
<evidence type="ECO:0000259" key="2">
    <source>
        <dbReference type="SMART" id="SM00867"/>
    </source>
</evidence>
<feature type="signal peptide" evidence="1">
    <location>
        <begin position="1"/>
        <end position="23"/>
    </location>
</feature>
<dbReference type="SMART" id="SM00867">
    <property type="entry name" value="YceI"/>
    <property type="match status" value="1"/>
</dbReference>
<dbReference type="Gene3D" id="2.40.128.110">
    <property type="entry name" value="Lipid/polyisoprenoid-binding, YceI-like"/>
    <property type="match status" value="1"/>
</dbReference>